<sequence length="149" mass="16533">MWRGWGFGNGGGGIVGGGEALKTWVRYMSRKRAENLRKINPKVPYPEATSIAQSLFNLVKERGPLTTSAAWTGAQEAGIIGLKSKTHMKIMLKWMRGKKMLKQLCQHVGSTKKFLVGTPEDTVPEEPDRSPKVKVQTQKRSRKGKKLAA</sequence>
<organism evidence="2">
    <name type="scientific">Opuntia streptacantha</name>
    <name type="common">Prickly pear cactus</name>
    <name type="synonym">Opuntia cardona</name>
    <dbReference type="NCBI Taxonomy" id="393608"/>
    <lineage>
        <taxon>Eukaryota</taxon>
        <taxon>Viridiplantae</taxon>
        <taxon>Streptophyta</taxon>
        <taxon>Embryophyta</taxon>
        <taxon>Tracheophyta</taxon>
        <taxon>Spermatophyta</taxon>
        <taxon>Magnoliopsida</taxon>
        <taxon>eudicotyledons</taxon>
        <taxon>Gunneridae</taxon>
        <taxon>Pentapetalae</taxon>
        <taxon>Caryophyllales</taxon>
        <taxon>Cactineae</taxon>
        <taxon>Cactaceae</taxon>
        <taxon>Opuntioideae</taxon>
        <taxon>Opuntia</taxon>
    </lineage>
</organism>
<reference evidence="2" key="1">
    <citation type="journal article" date="2013" name="J. Plant Res.">
        <title>Effect of fungi and light on seed germination of three Opuntia species from semiarid lands of central Mexico.</title>
        <authorList>
            <person name="Delgado-Sanchez P."/>
            <person name="Jimenez-Bremont J.F."/>
            <person name="Guerrero-Gonzalez Mde L."/>
            <person name="Flores J."/>
        </authorList>
    </citation>
    <scope>NUCLEOTIDE SEQUENCE</scope>
    <source>
        <tissue evidence="2">Cladode</tissue>
    </source>
</reference>
<dbReference type="AlphaFoldDB" id="A0A7C9DM46"/>
<evidence type="ECO:0000313" key="2">
    <source>
        <dbReference type="EMBL" id="MBA4646202.1"/>
    </source>
</evidence>
<proteinExistence type="predicted"/>
<name>A0A7C9DM46_OPUST</name>
<feature type="region of interest" description="Disordered" evidence="1">
    <location>
        <begin position="116"/>
        <end position="149"/>
    </location>
</feature>
<dbReference type="PANTHER" id="PTHR35110">
    <property type="entry name" value="EXPRESSED PROTEIN"/>
    <property type="match status" value="1"/>
</dbReference>
<evidence type="ECO:0000256" key="1">
    <source>
        <dbReference type="SAM" id="MobiDB-lite"/>
    </source>
</evidence>
<accession>A0A7C9DM46</accession>
<dbReference type="PANTHER" id="PTHR35110:SF1">
    <property type="entry name" value="EXPRESSED PROTEIN"/>
    <property type="match status" value="1"/>
</dbReference>
<protein>
    <submittedName>
        <fullName evidence="2">Uncharacterized protein</fullName>
    </submittedName>
</protein>
<reference evidence="2" key="2">
    <citation type="submission" date="2020-07" db="EMBL/GenBank/DDBJ databases">
        <authorList>
            <person name="Vera ALvarez R."/>
            <person name="Arias-Moreno D.M."/>
            <person name="Jimenez-Jacinto V."/>
            <person name="Jimenez-Bremont J.F."/>
            <person name="Swaminathan K."/>
            <person name="Moose S.P."/>
            <person name="Guerrero-Gonzalez M.L."/>
            <person name="Marino-Ramirez L."/>
            <person name="Landsman D."/>
            <person name="Rodriguez-Kessler M."/>
            <person name="Delgado-Sanchez P."/>
        </authorList>
    </citation>
    <scope>NUCLEOTIDE SEQUENCE</scope>
    <source>
        <tissue evidence="2">Cladode</tissue>
    </source>
</reference>
<feature type="compositionally biased region" description="Basic residues" evidence="1">
    <location>
        <begin position="137"/>
        <end position="149"/>
    </location>
</feature>
<dbReference type="EMBL" id="GISG01145188">
    <property type="protein sequence ID" value="MBA4646202.1"/>
    <property type="molecule type" value="Transcribed_RNA"/>
</dbReference>